<organism evidence="2">
    <name type="scientific">uncultured marine virus</name>
    <dbReference type="NCBI Taxonomy" id="186617"/>
    <lineage>
        <taxon>Viruses</taxon>
        <taxon>environmental samples</taxon>
    </lineage>
</organism>
<dbReference type="EMBL" id="KR029589">
    <property type="protein sequence ID" value="AKH47139.1"/>
    <property type="molecule type" value="Genomic_DNA"/>
</dbReference>
<proteinExistence type="predicted"/>
<feature type="compositionally biased region" description="Basic and acidic residues" evidence="1">
    <location>
        <begin position="22"/>
        <end position="48"/>
    </location>
</feature>
<feature type="compositionally biased region" description="Basic residues" evidence="1">
    <location>
        <begin position="94"/>
        <end position="112"/>
    </location>
</feature>
<protein>
    <submittedName>
        <fullName evidence="2">Uncharacterized protein</fullName>
    </submittedName>
</protein>
<sequence>MRLRDAVPKLGHGRIQVQHGNSRREHVVGHVGRRAERRIGHGREDQRPNDLVVRPQRGRSSRGPVVGRLAVGHGDRSRADDGSRGPGDGDRSGVWRHQRTGRPVAHGRRQRLQRTALDEVGDGPREGVA</sequence>
<evidence type="ECO:0000256" key="1">
    <source>
        <dbReference type="SAM" id="MobiDB-lite"/>
    </source>
</evidence>
<evidence type="ECO:0000313" key="2">
    <source>
        <dbReference type="EMBL" id="AKH47139.1"/>
    </source>
</evidence>
<name>A0A0F7L3J6_9VIRU</name>
<reference evidence="2" key="1">
    <citation type="journal article" date="2015" name="Front. Microbiol.">
        <title>Combining genomic sequencing methods to explore viral diversity and reveal potential virus-host interactions.</title>
        <authorList>
            <person name="Chow C.E."/>
            <person name="Winget D.M."/>
            <person name="White R.A.III."/>
            <person name="Hallam S.J."/>
            <person name="Suttle C.A."/>
        </authorList>
    </citation>
    <scope>NUCLEOTIDE SEQUENCE</scope>
    <source>
        <strain evidence="2">Anoxic2_5</strain>
    </source>
</reference>
<feature type="compositionally biased region" description="Basic and acidic residues" evidence="1">
    <location>
        <begin position="73"/>
        <end position="93"/>
    </location>
</feature>
<reference evidence="2" key="2">
    <citation type="submission" date="2015-03" db="EMBL/GenBank/DDBJ databases">
        <authorList>
            <person name="Chow C.-E.T."/>
            <person name="Winget D.M."/>
            <person name="White R.A.III."/>
            <person name="Hallam S.J."/>
            <person name="Suttle C.A."/>
        </authorList>
    </citation>
    <scope>NUCLEOTIDE SEQUENCE</scope>
    <source>
        <strain evidence="2">Anoxic2_5</strain>
    </source>
</reference>
<feature type="region of interest" description="Disordered" evidence="1">
    <location>
        <begin position="1"/>
        <end position="129"/>
    </location>
</feature>
<accession>A0A0F7L3J6</accession>